<keyword evidence="3" id="KW-1133">Transmembrane helix</keyword>
<feature type="transmembrane region" description="Helical" evidence="3">
    <location>
        <begin position="42"/>
        <end position="61"/>
    </location>
</feature>
<feature type="domain" description="Methyl-accepting transducer" evidence="4">
    <location>
        <begin position="213"/>
        <end position="449"/>
    </location>
</feature>
<dbReference type="AlphaFoldDB" id="A0A920CWV8"/>
<dbReference type="Proteomes" id="UP000683139">
    <property type="component" value="Unassembled WGS sequence"/>
</dbReference>
<feature type="transmembrane region" description="Helical" evidence="3">
    <location>
        <begin position="146"/>
        <end position="170"/>
    </location>
</feature>
<evidence type="ECO:0000256" key="2">
    <source>
        <dbReference type="PROSITE-ProRule" id="PRU00284"/>
    </source>
</evidence>
<organism evidence="5 6">
    <name type="scientific">Paenibacillus montaniterrae</name>
    <dbReference type="NCBI Taxonomy" id="429341"/>
    <lineage>
        <taxon>Bacteria</taxon>
        <taxon>Bacillati</taxon>
        <taxon>Bacillota</taxon>
        <taxon>Bacilli</taxon>
        <taxon>Bacillales</taxon>
        <taxon>Paenibacillaceae</taxon>
        <taxon>Paenibacillus</taxon>
    </lineage>
</organism>
<evidence type="ECO:0000256" key="3">
    <source>
        <dbReference type="SAM" id="Phobius"/>
    </source>
</evidence>
<dbReference type="InterPro" id="IPR004089">
    <property type="entry name" value="MCPsignal_dom"/>
</dbReference>
<keyword evidence="3" id="KW-0472">Membrane</keyword>
<evidence type="ECO:0000313" key="6">
    <source>
        <dbReference type="Proteomes" id="UP000683139"/>
    </source>
</evidence>
<dbReference type="GO" id="GO:0007165">
    <property type="term" value="P:signal transduction"/>
    <property type="evidence" value="ECO:0007669"/>
    <property type="project" value="UniProtKB-KW"/>
</dbReference>
<accession>A0A920CWV8</accession>
<dbReference type="SMART" id="SM00283">
    <property type="entry name" value="MA"/>
    <property type="match status" value="1"/>
</dbReference>
<dbReference type="EMBL" id="BOSE01000003">
    <property type="protein sequence ID" value="GIP16296.1"/>
    <property type="molecule type" value="Genomic_DNA"/>
</dbReference>
<keyword evidence="6" id="KW-1185">Reference proteome</keyword>
<feature type="transmembrane region" description="Helical" evidence="3">
    <location>
        <begin position="6"/>
        <end position="30"/>
    </location>
</feature>
<proteinExistence type="predicted"/>
<evidence type="ECO:0000259" key="4">
    <source>
        <dbReference type="PROSITE" id="PS50111"/>
    </source>
</evidence>
<dbReference type="PROSITE" id="PS50111">
    <property type="entry name" value="CHEMOTAXIS_TRANSDUC_2"/>
    <property type="match status" value="1"/>
</dbReference>
<dbReference type="PANTHER" id="PTHR32089">
    <property type="entry name" value="METHYL-ACCEPTING CHEMOTAXIS PROTEIN MCPB"/>
    <property type="match status" value="1"/>
</dbReference>
<evidence type="ECO:0000313" key="5">
    <source>
        <dbReference type="EMBL" id="GIP16296.1"/>
    </source>
</evidence>
<feature type="transmembrane region" description="Helical" evidence="3">
    <location>
        <begin position="115"/>
        <end position="134"/>
    </location>
</feature>
<feature type="transmembrane region" description="Helical" evidence="3">
    <location>
        <begin position="73"/>
        <end position="94"/>
    </location>
</feature>
<name>A0A920CWV8_9BACL</name>
<comment type="caution">
    <text evidence="5">The sequence shown here is derived from an EMBL/GenBank/DDBJ whole genome shotgun (WGS) entry which is preliminary data.</text>
</comment>
<protein>
    <recommendedName>
        <fullName evidence="4">Methyl-accepting transducer domain-containing protein</fullName>
    </recommendedName>
</protein>
<gene>
    <name evidence="5" type="ORF">J40TS1_19380</name>
</gene>
<dbReference type="Gene3D" id="1.10.287.950">
    <property type="entry name" value="Methyl-accepting chemotaxis protein"/>
    <property type="match status" value="1"/>
</dbReference>
<reference evidence="5" key="1">
    <citation type="submission" date="2021-03" db="EMBL/GenBank/DDBJ databases">
        <title>Antimicrobial resistance genes in bacteria isolated from Japanese honey, and their potential for conferring macrolide and lincosamide resistance in the American foulbrood pathogen Paenibacillus larvae.</title>
        <authorList>
            <person name="Okamoto M."/>
            <person name="Kumagai M."/>
            <person name="Kanamori H."/>
            <person name="Takamatsu D."/>
        </authorList>
    </citation>
    <scope>NUCLEOTIDE SEQUENCE</scope>
    <source>
        <strain evidence="5">J40TS1</strain>
    </source>
</reference>
<keyword evidence="3" id="KW-0812">Transmembrane</keyword>
<keyword evidence="1 2" id="KW-0807">Transducer</keyword>
<evidence type="ECO:0000256" key="1">
    <source>
        <dbReference type="ARBA" id="ARBA00023224"/>
    </source>
</evidence>
<dbReference type="Pfam" id="PF00015">
    <property type="entry name" value="MCPsignal"/>
    <property type="match status" value="1"/>
</dbReference>
<dbReference type="SUPFAM" id="SSF58104">
    <property type="entry name" value="Methyl-accepting chemotaxis protein (MCP) signaling domain"/>
    <property type="match status" value="1"/>
</dbReference>
<dbReference type="PANTHER" id="PTHR32089:SF112">
    <property type="entry name" value="LYSOZYME-LIKE PROTEIN-RELATED"/>
    <property type="match status" value="1"/>
</dbReference>
<dbReference type="GO" id="GO:0016020">
    <property type="term" value="C:membrane"/>
    <property type="evidence" value="ECO:0007669"/>
    <property type="project" value="InterPro"/>
</dbReference>
<sequence>MPKDRMIMRLSLLLVIATFFVYGLHQLFVVHHTQLHIQPNGVVVLLLVLIPALLYIATWWLNHTGQLENALPWLHMLIMTFCSIGMIAAGYGMIEYHFSIFMVLAIISYYENIRMIAVMSTLFVAQHLLGFFYFTEYVFGMAKGTYSFTMLLYHALFLLGTSGALSWQILHKHRLRRELQTTMEEQLLLESLLKQMQQSSEQLATVSEQLQEMYSSTQKELELMAGTIQSVSEDAQHHSQFTSNTSEVVNDISGNLQQISHANVEVLKGAQQMSSKAALGQELMEHTMEQMQSLQQQCKEYALVVAKLHRHASTVQQIADSVKGFSKQTRMLSLNASIEAARAGVHGKGFAVVAAEVGKLAQQSSAATVQIMSLVADIKQEAEAAVLRMQGLVEQVEQGVANSVEMAALLHEINLLIAHSVDQFQLVSRSTEEIAAGTNQANIEISELNQIAQEMNTKAEGAAKATIRQLELNAQLAPLVGLLNKISHSLKNNER</sequence>